<name>A0A507CBL2_9FUNG</name>
<sequence>MSKAFEDKFASSWDEKAQQKQPKAPLSDQERAERLAIENQLIHLVNTSHSRPVHVSAIRIQGANRTQPSLIEHHIKPILDCATVGDAILTAQAACQQLSRLGIFEHVGLVIDSPQDVYAGTISGKESMDVIIEVKETNRVFAKTYADFQNDQARSGVSGKLRNPFGYGEIIEGFWQKNIDASLEKAPGDLLKDMTSSYQVEMSAPVNADPDTRTNVGLFNLNRSKELFSSHFENVTGAFARIKFLSPLGQHDLAYEGAIRHIHSLSDKASLNVRQDAGHSLKSGISHSVVRDTRDDVTIPTRGYFIRLYKELAGLGGDVKYVKGEIDAQYSIPIFSGLHMTATARGGVLQPLGGDRTRINDRFFLGGMTSVRGFTYNSIGPRAGNDNIGGDVFWSAGLSLISRLPGRLNYDPLRLHAFVNAGSASMLDKQASMASNIKTAFSAPTSSAGLGLIMQFSMVRLELNYCLPVTVTASDTFKKGWNWGIGLSFM</sequence>
<evidence type="ECO:0000256" key="4">
    <source>
        <dbReference type="ARBA" id="ARBA00022692"/>
    </source>
</evidence>
<reference evidence="8 9" key="1">
    <citation type="journal article" date="2019" name="Sci. Rep.">
        <title>Comparative genomics of chytrid fungi reveal insights into the obligate biotrophic and pathogenic lifestyle of Synchytrium endobioticum.</title>
        <authorList>
            <person name="van de Vossenberg B.T.L.H."/>
            <person name="Warris S."/>
            <person name="Nguyen H.D.T."/>
            <person name="van Gent-Pelzer M.P.E."/>
            <person name="Joly D.L."/>
            <person name="van de Geest H.C."/>
            <person name="Bonants P.J.M."/>
            <person name="Smith D.S."/>
            <person name="Levesque C.A."/>
            <person name="van der Lee T.A.J."/>
        </authorList>
    </citation>
    <scope>NUCLEOTIDE SEQUENCE [LARGE SCALE GENOMIC DNA]</scope>
    <source>
        <strain evidence="8 9">JEL517</strain>
    </source>
</reference>
<comment type="caution">
    <text evidence="8">The sequence shown here is derived from an EMBL/GenBank/DDBJ whole genome shotgun (WGS) entry which is preliminary data.</text>
</comment>
<dbReference type="STRING" id="1806994.A0A507CBL2"/>
<comment type="subcellular location">
    <subcellularLocation>
        <location evidence="1">Mitochondrion outer membrane</location>
        <topology evidence="1">Multi-pass membrane protein</topology>
    </subcellularLocation>
</comment>
<dbReference type="OrthoDB" id="1724197at2759"/>
<dbReference type="PANTHER" id="PTHR12815:SF18">
    <property type="entry name" value="SORTING AND ASSEMBLY MACHINERY COMPONENT 50 HOMOLOG"/>
    <property type="match status" value="1"/>
</dbReference>
<evidence type="ECO:0000259" key="7">
    <source>
        <dbReference type="Pfam" id="PF01103"/>
    </source>
</evidence>
<gene>
    <name evidence="8" type="ORF">SmJEL517_g01061</name>
</gene>
<keyword evidence="3" id="KW-1134">Transmembrane beta strand</keyword>
<dbReference type="Proteomes" id="UP000319731">
    <property type="component" value="Unassembled WGS sequence"/>
</dbReference>
<evidence type="ECO:0000256" key="5">
    <source>
        <dbReference type="ARBA" id="ARBA00023136"/>
    </source>
</evidence>
<dbReference type="RefSeq" id="XP_031027083.1">
    <property type="nucleotide sequence ID" value="XM_031166989.1"/>
</dbReference>
<evidence type="ECO:0000313" key="9">
    <source>
        <dbReference type="Proteomes" id="UP000319731"/>
    </source>
</evidence>
<evidence type="ECO:0000256" key="3">
    <source>
        <dbReference type="ARBA" id="ARBA00022452"/>
    </source>
</evidence>
<feature type="domain" description="Bacterial surface antigen (D15)" evidence="7">
    <location>
        <begin position="195"/>
        <end position="489"/>
    </location>
</feature>
<evidence type="ECO:0000256" key="6">
    <source>
        <dbReference type="SAM" id="MobiDB-lite"/>
    </source>
</evidence>
<dbReference type="GO" id="GO:0005741">
    <property type="term" value="C:mitochondrial outer membrane"/>
    <property type="evidence" value="ECO:0007669"/>
    <property type="project" value="UniProtKB-SubCell"/>
</dbReference>
<feature type="region of interest" description="Disordered" evidence="6">
    <location>
        <begin position="1"/>
        <end position="30"/>
    </location>
</feature>
<dbReference type="PANTHER" id="PTHR12815">
    <property type="entry name" value="SORTING AND ASSEMBLY MACHINERY SAMM50 PROTEIN FAMILY MEMBER"/>
    <property type="match status" value="1"/>
</dbReference>
<dbReference type="GO" id="GO:0045040">
    <property type="term" value="P:protein insertion into mitochondrial outer membrane"/>
    <property type="evidence" value="ECO:0007669"/>
    <property type="project" value="TreeGrafter"/>
</dbReference>
<feature type="compositionally biased region" description="Basic and acidic residues" evidence="6">
    <location>
        <begin position="1"/>
        <end position="18"/>
    </location>
</feature>
<evidence type="ECO:0000313" key="8">
    <source>
        <dbReference type="EMBL" id="TPX37012.1"/>
    </source>
</evidence>
<keyword evidence="4" id="KW-0812">Transmembrane</keyword>
<keyword evidence="9" id="KW-1185">Reference proteome</keyword>
<evidence type="ECO:0000256" key="1">
    <source>
        <dbReference type="ARBA" id="ARBA00004374"/>
    </source>
</evidence>
<dbReference type="InterPro" id="IPR039910">
    <property type="entry name" value="D15-like"/>
</dbReference>
<dbReference type="EMBL" id="QEAO01000003">
    <property type="protein sequence ID" value="TPX37012.1"/>
    <property type="molecule type" value="Genomic_DNA"/>
</dbReference>
<dbReference type="AlphaFoldDB" id="A0A507CBL2"/>
<protein>
    <recommendedName>
        <fullName evidence="7">Bacterial surface antigen (D15) domain-containing protein</fullName>
    </recommendedName>
</protein>
<dbReference type="InterPro" id="IPR000184">
    <property type="entry name" value="Bac_surfAg_D15"/>
</dbReference>
<dbReference type="GeneID" id="42002286"/>
<evidence type="ECO:0000256" key="2">
    <source>
        <dbReference type="ARBA" id="ARBA00010913"/>
    </source>
</evidence>
<accession>A0A507CBL2</accession>
<keyword evidence="5" id="KW-0472">Membrane</keyword>
<dbReference type="Gene3D" id="2.40.160.50">
    <property type="entry name" value="membrane protein fhac: a member of the omp85/tpsb transporter family"/>
    <property type="match status" value="1"/>
</dbReference>
<dbReference type="Pfam" id="PF01103">
    <property type="entry name" value="Omp85"/>
    <property type="match status" value="1"/>
</dbReference>
<proteinExistence type="inferred from homology"/>
<comment type="similarity">
    <text evidence="2">Belongs to the SAM50/omp85 family.</text>
</comment>
<organism evidence="8 9">
    <name type="scientific">Synchytrium microbalum</name>
    <dbReference type="NCBI Taxonomy" id="1806994"/>
    <lineage>
        <taxon>Eukaryota</taxon>
        <taxon>Fungi</taxon>
        <taxon>Fungi incertae sedis</taxon>
        <taxon>Chytridiomycota</taxon>
        <taxon>Chytridiomycota incertae sedis</taxon>
        <taxon>Chytridiomycetes</taxon>
        <taxon>Synchytriales</taxon>
        <taxon>Synchytriaceae</taxon>
        <taxon>Synchytrium</taxon>
    </lineage>
</organism>